<evidence type="ECO:0000256" key="7">
    <source>
        <dbReference type="ARBA" id="ARBA00023198"/>
    </source>
</evidence>
<dbReference type="Pfam" id="PF05729">
    <property type="entry name" value="NACHT"/>
    <property type="match status" value="1"/>
</dbReference>
<comment type="subcellular location">
    <subcellularLocation>
        <location evidence="1">Inflammasome</location>
    </subcellularLocation>
</comment>
<evidence type="ECO:0000256" key="8">
    <source>
        <dbReference type="ARBA" id="ARBA00023233"/>
    </source>
</evidence>
<keyword evidence="5" id="KW-0067">ATP-binding</keyword>
<dbReference type="AlphaFoldDB" id="A0A6J2W9X4"/>
<dbReference type="InterPro" id="IPR041075">
    <property type="entry name" value="NOD1/2_WH"/>
</dbReference>
<evidence type="ECO:0000256" key="2">
    <source>
        <dbReference type="ARBA" id="ARBA00022490"/>
    </source>
</evidence>
<dbReference type="Proteomes" id="UP000504632">
    <property type="component" value="Chromosome 9"/>
</dbReference>
<name>A0A6J2W9X4_CHACN</name>
<keyword evidence="2" id="KW-0963">Cytoplasm</keyword>
<dbReference type="RefSeq" id="XP_030641149.1">
    <property type="nucleotide sequence ID" value="XM_030785289.1"/>
</dbReference>
<dbReference type="Gene3D" id="3.40.50.300">
    <property type="entry name" value="P-loop containing nucleotide triphosphate hydrolases"/>
    <property type="match status" value="1"/>
</dbReference>
<evidence type="ECO:0000256" key="4">
    <source>
        <dbReference type="ARBA" id="ARBA00022741"/>
    </source>
</evidence>
<dbReference type="SMART" id="SM01288">
    <property type="entry name" value="FISNA"/>
    <property type="match status" value="1"/>
</dbReference>
<dbReference type="InParanoid" id="A0A6J2W9X4"/>
<dbReference type="GeneID" id="115821463"/>
<dbReference type="PROSITE" id="PS50837">
    <property type="entry name" value="NACHT"/>
    <property type="match status" value="1"/>
</dbReference>
<keyword evidence="7" id="KW-0395">Inflammatory response</keyword>
<dbReference type="Pfam" id="PF17776">
    <property type="entry name" value="NLRC4_HD2"/>
    <property type="match status" value="1"/>
</dbReference>
<dbReference type="SUPFAM" id="SSF52047">
    <property type="entry name" value="RNI-like"/>
    <property type="match status" value="1"/>
</dbReference>
<accession>A0A6J2W9X4</accession>
<dbReference type="GO" id="GO:0005829">
    <property type="term" value="C:cytosol"/>
    <property type="evidence" value="ECO:0007669"/>
    <property type="project" value="UniProtKB-SubCell"/>
</dbReference>
<dbReference type="InterPro" id="IPR029495">
    <property type="entry name" value="NACHT-assoc"/>
</dbReference>
<keyword evidence="6" id="KW-0832">Ubl conjugation</keyword>
<sequence>MGEMGEEALSVSVSAQTGGHITAPVLQNNIIHGDLTFTTIVSGGSNPPDTHTQSPDLTSLSLKYKELVKSEYAYVTEYNSLPGEDVRLTDRYTELLIIQRHRDQSEREKEIRSRGEVLFSARDSEKYSNISVEQFFSPDDHGLIPKAVVLQGNSGNGKSFTAQKIMLDWASGKLYAENFDFIFHLKCKEINQTSGEMSLVELLRYNQSLTPAQITQTLQHTPERVLFLMDGFDELRLSQDDMSNLPLPPDVQTPASPESTLKALLSGRLLPESFLLITTRSTATDTLSKLLKKPKQFTEIMGFSEGRVEEYFRKFFKDDQLLQTQAYEHVKANETLFTACSIPVICWIICTVFREKYQDDKNTINYLDTATSIYVDFVSTLLEHHCQALSHSVPSLLRSLGQLAERGMLKQQVLFDKKNVSETVSDPAKIPFLCKFLVKRRIHQETMFSFMHLSFQEFFTALYYGLLTEEESQRVVRELLEPLEKSWYAQESKNKQHLLPVIQFLCGLSNKEVSISLQETHNLLVSPSIQAQLVEWICQVIKKTNTRQPFLGNHAGGQSKIFIFYCLYEFHEEEFLRKAMESWEYFNLSFYPLRRTDCWVLQYCLHFCPRIRRISFRHCSLTPEKLKILQPAVCRSEELDLGLENVSDDDVGVLVSALGEGKDLIYLGSPEVDGQLDALLSFLYSVPEVLEVTLIMRRLTESWASKIFSFIQTCPTLQGFSATVKKNSNESLCSFLRVGVTQGDFW</sequence>
<dbReference type="InterPro" id="IPR041267">
    <property type="entry name" value="NLRP_HD2"/>
</dbReference>
<gene>
    <name evidence="11" type="primary">LOC115821463</name>
</gene>
<keyword evidence="10" id="KW-1185">Reference proteome</keyword>
<evidence type="ECO:0000313" key="10">
    <source>
        <dbReference type="Proteomes" id="UP000504632"/>
    </source>
</evidence>
<organism evidence="10 11">
    <name type="scientific">Chanos chanos</name>
    <name type="common">Milkfish</name>
    <name type="synonym">Mugil chanos</name>
    <dbReference type="NCBI Taxonomy" id="29144"/>
    <lineage>
        <taxon>Eukaryota</taxon>
        <taxon>Metazoa</taxon>
        <taxon>Chordata</taxon>
        <taxon>Craniata</taxon>
        <taxon>Vertebrata</taxon>
        <taxon>Euteleostomi</taxon>
        <taxon>Actinopterygii</taxon>
        <taxon>Neopterygii</taxon>
        <taxon>Teleostei</taxon>
        <taxon>Ostariophysi</taxon>
        <taxon>Gonorynchiformes</taxon>
        <taxon>Chanidae</taxon>
        <taxon>Chanos</taxon>
    </lineage>
</organism>
<evidence type="ECO:0000259" key="9">
    <source>
        <dbReference type="PROSITE" id="PS50837"/>
    </source>
</evidence>
<evidence type="ECO:0000256" key="1">
    <source>
        <dbReference type="ARBA" id="ARBA00004110"/>
    </source>
</evidence>
<protein>
    <submittedName>
        <fullName evidence="11">NACHT, LRR and PYD domains-containing protein 3-like</fullName>
    </submittedName>
</protein>
<keyword evidence="8" id="KW-1271">Inflammasome</keyword>
<dbReference type="SUPFAM" id="SSF52540">
    <property type="entry name" value="P-loop containing nucleoside triphosphate hydrolases"/>
    <property type="match status" value="1"/>
</dbReference>
<dbReference type="InterPro" id="IPR050637">
    <property type="entry name" value="NLRP_innate_immun_reg"/>
</dbReference>
<keyword evidence="4" id="KW-0547">Nucleotide-binding</keyword>
<evidence type="ECO:0000256" key="5">
    <source>
        <dbReference type="ARBA" id="ARBA00022840"/>
    </source>
</evidence>
<evidence type="ECO:0000256" key="3">
    <source>
        <dbReference type="ARBA" id="ARBA00022737"/>
    </source>
</evidence>
<dbReference type="InterPro" id="IPR032675">
    <property type="entry name" value="LRR_dom_sf"/>
</dbReference>
<keyword evidence="3" id="KW-0677">Repeat</keyword>
<reference evidence="11" key="1">
    <citation type="submission" date="2025-08" db="UniProtKB">
        <authorList>
            <consortium name="RefSeq"/>
        </authorList>
    </citation>
    <scope>IDENTIFICATION</scope>
</reference>
<evidence type="ECO:0000313" key="11">
    <source>
        <dbReference type="RefSeq" id="XP_030641149.1"/>
    </source>
</evidence>
<dbReference type="Gene3D" id="3.80.10.10">
    <property type="entry name" value="Ribonuclease Inhibitor"/>
    <property type="match status" value="1"/>
</dbReference>
<dbReference type="Pfam" id="PF14484">
    <property type="entry name" value="FISNA"/>
    <property type="match status" value="1"/>
</dbReference>
<dbReference type="PANTHER" id="PTHR45690:SF19">
    <property type="entry name" value="NACHT, LRR AND PYD DOMAINS-CONTAINING PROTEIN 3"/>
    <property type="match status" value="1"/>
</dbReference>
<dbReference type="InterPro" id="IPR007111">
    <property type="entry name" value="NACHT_NTPase"/>
</dbReference>
<dbReference type="OrthoDB" id="120976at2759"/>
<dbReference type="GO" id="GO:0005524">
    <property type="term" value="F:ATP binding"/>
    <property type="evidence" value="ECO:0007669"/>
    <property type="project" value="UniProtKB-KW"/>
</dbReference>
<dbReference type="PANTHER" id="PTHR45690">
    <property type="entry name" value="NACHT, LRR AND PYD DOMAINS-CONTAINING PROTEIN 12"/>
    <property type="match status" value="1"/>
</dbReference>
<dbReference type="Pfam" id="PF17779">
    <property type="entry name" value="WHD_NOD2"/>
    <property type="match status" value="1"/>
</dbReference>
<proteinExistence type="predicted"/>
<dbReference type="InterPro" id="IPR027417">
    <property type="entry name" value="P-loop_NTPase"/>
</dbReference>
<dbReference type="GO" id="GO:0045087">
    <property type="term" value="P:innate immune response"/>
    <property type="evidence" value="ECO:0007669"/>
    <property type="project" value="UniProtKB-KW"/>
</dbReference>
<feature type="domain" description="NACHT" evidence="9">
    <location>
        <begin position="146"/>
        <end position="283"/>
    </location>
</feature>
<evidence type="ECO:0000256" key="6">
    <source>
        <dbReference type="ARBA" id="ARBA00022843"/>
    </source>
</evidence>
<dbReference type="GO" id="GO:0006954">
    <property type="term" value="P:inflammatory response"/>
    <property type="evidence" value="ECO:0007669"/>
    <property type="project" value="UniProtKB-KW"/>
</dbReference>